<dbReference type="OrthoDB" id="3524457at2759"/>
<proteinExistence type="predicted"/>
<protein>
    <submittedName>
        <fullName evidence="3">Uncharacterized protein</fullName>
    </submittedName>
</protein>
<reference evidence="3 4" key="1">
    <citation type="submission" date="2017-12" db="EMBL/GenBank/DDBJ databases">
        <title>Comparative genomics of Botrytis spp.</title>
        <authorList>
            <person name="Valero-Jimenez C.A."/>
            <person name="Tapia P."/>
            <person name="Veloso J."/>
            <person name="Silva-Moreno E."/>
            <person name="Staats M."/>
            <person name="Valdes J.H."/>
            <person name="Van Kan J.A.L."/>
        </authorList>
    </citation>
    <scope>NUCLEOTIDE SEQUENCE [LARGE SCALE GENOMIC DNA]</scope>
    <source>
        <strain evidence="3 4">MUCL435</strain>
    </source>
</reference>
<comment type="caution">
    <text evidence="3">The sequence shown here is derived from an EMBL/GenBank/DDBJ whole genome shotgun (WGS) entry which is preliminary data.</text>
</comment>
<sequence>MRVQVLPTGTASTEPQNKDDVTVKHPVSKFEELGREVIDRCGSKLEENIQRTLPEKEKAFIDYLSSKYSKMVENANKDIQEINAELSLNLPLEKPKEISASHVEENNLRFTTRERERNNIQKEHLKKKFELQEICKANFRKEFNLEVSTILEVSTTETTSSPMLPTESPDNTVEIAQLLEENRFLQNELEEIKQTVIKLEAEKKQDKTTIANEQFLYNEVRQENTTLKERMKQLNAKIQYYKVVANFCSRVRHGFFHAGRRLCDSGKFLNIQGRAAADKNVNNARNNSCHQGDIETDFGLFKIDPNRAGWSIGGERYKDFTNSYGVTPDEWAKIVLLSNACPDPVLVEVLNMHSTMYRCYSNTEYTHSRENDEAFNSLFEKLFKIYKDLLATENSHLSTKRYENLVDLVKQAANDRSTMREIVKETVKREKARCSKQARLISPCNLPRRSQYNAEGSESAKVRESWW</sequence>
<feature type="region of interest" description="Disordered" evidence="2">
    <location>
        <begin position="1"/>
        <end position="20"/>
    </location>
</feature>
<keyword evidence="4" id="KW-1185">Reference proteome</keyword>
<evidence type="ECO:0000256" key="1">
    <source>
        <dbReference type="SAM" id="Coils"/>
    </source>
</evidence>
<name>A0A4S8QLQ1_9HELO</name>
<dbReference type="Proteomes" id="UP000308671">
    <property type="component" value="Unassembled WGS sequence"/>
</dbReference>
<keyword evidence="1" id="KW-0175">Coiled coil</keyword>
<dbReference type="AlphaFoldDB" id="A0A4S8QLQ1"/>
<evidence type="ECO:0000256" key="2">
    <source>
        <dbReference type="SAM" id="MobiDB-lite"/>
    </source>
</evidence>
<evidence type="ECO:0000313" key="4">
    <source>
        <dbReference type="Proteomes" id="UP000308671"/>
    </source>
</evidence>
<gene>
    <name evidence="3" type="ORF">BGAL_0564g00030</name>
</gene>
<evidence type="ECO:0000313" key="3">
    <source>
        <dbReference type="EMBL" id="THV44871.1"/>
    </source>
</evidence>
<dbReference type="EMBL" id="PQXL01000563">
    <property type="protein sequence ID" value="THV44871.1"/>
    <property type="molecule type" value="Genomic_DNA"/>
</dbReference>
<accession>A0A4S8QLQ1</accession>
<organism evidence="3 4">
    <name type="scientific">Botrytis galanthina</name>
    <dbReference type="NCBI Taxonomy" id="278940"/>
    <lineage>
        <taxon>Eukaryota</taxon>
        <taxon>Fungi</taxon>
        <taxon>Dikarya</taxon>
        <taxon>Ascomycota</taxon>
        <taxon>Pezizomycotina</taxon>
        <taxon>Leotiomycetes</taxon>
        <taxon>Helotiales</taxon>
        <taxon>Sclerotiniaceae</taxon>
        <taxon>Botrytis</taxon>
    </lineage>
</organism>
<feature type="coiled-coil region" evidence="1">
    <location>
        <begin position="175"/>
        <end position="237"/>
    </location>
</feature>